<gene>
    <name evidence="7" type="ORF">CHIRRI_LOCUS8486</name>
</gene>
<evidence type="ECO:0008006" key="9">
    <source>
        <dbReference type="Google" id="ProtNLM"/>
    </source>
</evidence>
<organism evidence="7 8">
    <name type="scientific">Chironomus riparius</name>
    <dbReference type="NCBI Taxonomy" id="315576"/>
    <lineage>
        <taxon>Eukaryota</taxon>
        <taxon>Metazoa</taxon>
        <taxon>Ecdysozoa</taxon>
        <taxon>Arthropoda</taxon>
        <taxon>Hexapoda</taxon>
        <taxon>Insecta</taxon>
        <taxon>Pterygota</taxon>
        <taxon>Neoptera</taxon>
        <taxon>Endopterygota</taxon>
        <taxon>Diptera</taxon>
        <taxon>Nematocera</taxon>
        <taxon>Chironomoidea</taxon>
        <taxon>Chironomidae</taxon>
        <taxon>Chironominae</taxon>
        <taxon>Chironomus</taxon>
    </lineage>
</organism>
<proteinExistence type="predicted"/>
<evidence type="ECO:0000256" key="4">
    <source>
        <dbReference type="PROSITE-ProRule" id="PRU00134"/>
    </source>
</evidence>
<dbReference type="InterPro" id="IPR053010">
    <property type="entry name" value="SET_SmydA-8"/>
</dbReference>
<dbReference type="Pfam" id="PF01753">
    <property type="entry name" value="zf-MYND"/>
    <property type="match status" value="1"/>
</dbReference>
<feature type="domain" description="MYND-type" evidence="6">
    <location>
        <begin position="6"/>
        <end position="42"/>
    </location>
</feature>
<sequence length="537" mass="61472">MDSEKCGKCGKVATSMCINCKTAFYCSRECQKSDWKCHKTQCRSFEIVSDEKIGRLLRASRDISAGNILISESPIIIGPKWTLDEDEEMLKFTCVGCFETINTLYYKCPSCSWPACSSECIGLLNSELHDIECQFIKFGNGPKEKTNIKSIKGYFRMDTMLALKILLLQRKNPKKFQAIMDMESNEKNRLLTSNFKEAEEKILFLEENFLNPLEKAEEKNGQTILPLKDRKILHKIFGIIETNAIYINLQTGTEICGLYPTAALLQHSCLPNVSYKFDMKSGFKISVKAAKDIKKGEAFSTSYTHVLWPTSVRQQHLMDTKYFTCNCERCIDPTELGTNFATLRCIGSDEGPCNGFQTQTSKFEFSCNKCPIKVSMEHVNMITGRMNEEVDNLLSLSPNPATIEDLIEKLSPFLHPNHYLLFNLKHTLVQLYGKHKDSPYDTLSIDNYKRKLSMCEEMIKVVTALDPLSIRIAFYTSILLYEKAMCMYEMHKHKYDNIDLNEVKKCLEDAKKIISVEEDLTEGKQLLQKIENALIKF</sequence>
<dbReference type="GO" id="GO:0008757">
    <property type="term" value="F:S-adenosylmethionine-dependent methyltransferase activity"/>
    <property type="evidence" value="ECO:0007669"/>
    <property type="project" value="UniProtKB-ARBA"/>
</dbReference>
<keyword evidence="3" id="KW-0862">Zinc</keyword>
<dbReference type="InterPro" id="IPR002893">
    <property type="entry name" value="Znf_MYND"/>
</dbReference>
<keyword evidence="2 4" id="KW-0863">Zinc-finger</keyword>
<keyword evidence="8" id="KW-1185">Reference proteome</keyword>
<dbReference type="PROSITE" id="PS50865">
    <property type="entry name" value="ZF_MYND_2"/>
    <property type="match status" value="1"/>
</dbReference>
<dbReference type="Proteomes" id="UP001153620">
    <property type="component" value="Chromosome 2"/>
</dbReference>
<dbReference type="EMBL" id="OU895878">
    <property type="protein sequence ID" value="CAG9805617.1"/>
    <property type="molecule type" value="Genomic_DNA"/>
</dbReference>
<dbReference type="Pfam" id="PF00856">
    <property type="entry name" value="SET"/>
    <property type="match status" value="1"/>
</dbReference>
<dbReference type="PANTHER" id="PTHR46455">
    <property type="entry name" value="SET AND MYND DOMAIN CONTAINING, ARTHROPOD-SPECIFIC, MEMBER 4, ISOFORM A"/>
    <property type="match status" value="1"/>
</dbReference>
<evidence type="ECO:0000256" key="2">
    <source>
        <dbReference type="ARBA" id="ARBA00022771"/>
    </source>
</evidence>
<dbReference type="InterPro" id="IPR046341">
    <property type="entry name" value="SET_dom_sf"/>
</dbReference>
<dbReference type="Gene3D" id="2.170.270.10">
    <property type="entry name" value="SET domain"/>
    <property type="match status" value="1"/>
</dbReference>
<protein>
    <recommendedName>
        <fullName evidence="9">Protein msta</fullName>
    </recommendedName>
</protein>
<evidence type="ECO:0000313" key="8">
    <source>
        <dbReference type="Proteomes" id="UP001153620"/>
    </source>
</evidence>
<dbReference type="PANTHER" id="PTHR46455:SF2">
    <property type="entry name" value="AT24727P"/>
    <property type="match status" value="1"/>
</dbReference>
<dbReference type="GO" id="GO:0008170">
    <property type="term" value="F:N-methyltransferase activity"/>
    <property type="evidence" value="ECO:0007669"/>
    <property type="project" value="UniProtKB-ARBA"/>
</dbReference>
<accession>A0A9N9WR15</accession>
<evidence type="ECO:0000259" key="5">
    <source>
        <dbReference type="PROSITE" id="PS50280"/>
    </source>
</evidence>
<dbReference type="Gene3D" id="1.10.220.160">
    <property type="match status" value="1"/>
</dbReference>
<keyword evidence="1" id="KW-0479">Metal-binding</keyword>
<feature type="domain" description="SET" evidence="5">
    <location>
        <begin position="43"/>
        <end position="304"/>
    </location>
</feature>
<dbReference type="PROSITE" id="PS50280">
    <property type="entry name" value="SET"/>
    <property type="match status" value="1"/>
</dbReference>
<dbReference type="CDD" id="cd20071">
    <property type="entry name" value="SET_SMYD"/>
    <property type="match status" value="1"/>
</dbReference>
<dbReference type="Gene3D" id="6.10.140.2220">
    <property type="match status" value="2"/>
</dbReference>
<dbReference type="GO" id="GO:0008276">
    <property type="term" value="F:protein methyltransferase activity"/>
    <property type="evidence" value="ECO:0007669"/>
    <property type="project" value="UniProtKB-ARBA"/>
</dbReference>
<dbReference type="SUPFAM" id="SSF144232">
    <property type="entry name" value="HIT/MYND zinc finger-like"/>
    <property type="match status" value="1"/>
</dbReference>
<dbReference type="PROSITE" id="PS01360">
    <property type="entry name" value="ZF_MYND_1"/>
    <property type="match status" value="1"/>
</dbReference>
<dbReference type="OrthoDB" id="3174329at2759"/>
<evidence type="ECO:0000256" key="1">
    <source>
        <dbReference type="ARBA" id="ARBA00022723"/>
    </source>
</evidence>
<evidence type="ECO:0000313" key="7">
    <source>
        <dbReference type="EMBL" id="CAG9805617.1"/>
    </source>
</evidence>
<evidence type="ECO:0000259" key="6">
    <source>
        <dbReference type="PROSITE" id="PS50865"/>
    </source>
</evidence>
<reference evidence="7" key="2">
    <citation type="submission" date="2022-10" db="EMBL/GenBank/DDBJ databases">
        <authorList>
            <consortium name="ENA_rothamsted_submissions"/>
            <consortium name="culmorum"/>
            <person name="King R."/>
        </authorList>
    </citation>
    <scope>NUCLEOTIDE SEQUENCE</scope>
</reference>
<dbReference type="AlphaFoldDB" id="A0A9N9WR15"/>
<dbReference type="GO" id="GO:0008270">
    <property type="term" value="F:zinc ion binding"/>
    <property type="evidence" value="ECO:0007669"/>
    <property type="project" value="UniProtKB-KW"/>
</dbReference>
<dbReference type="InterPro" id="IPR001214">
    <property type="entry name" value="SET_dom"/>
</dbReference>
<evidence type="ECO:0000256" key="3">
    <source>
        <dbReference type="ARBA" id="ARBA00022833"/>
    </source>
</evidence>
<reference evidence="7" key="1">
    <citation type="submission" date="2022-01" db="EMBL/GenBank/DDBJ databases">
        <authorList>
            <person name="King R."/>
        </authorList>
    </citation>
    <scope>NUCLEOTIDE SEQUENCE</scope>
</reference>
<name>A0A9N9WR15_9DIPT</name>
<dbReference type="SUPFAM" id="SSF82199">
    <property type="entry name" value="SET domain"/>
    <property type="match status" value="1"/>
</dbReference>